<dbReference type="EMBL" id="CAJJDN010000099">
    <property type="protein sequence ID" value="CAD8111712.1"/>
    <property type="molecule type" value="Genomic_DNA"/>
</dbReference>
<evidence type="ECO:0008006" key="4">
    <source>
        <dbReference type="Google" id="ProtNLM"/>
    </source>
</evidence>
<dbReference type="OrthoDB" id="77931at2759"/>
<name>A0A8S1Q888_9CILI</name>
<keyword evidence="1" id="KW-0812">Transmembrane</keyword>
<keyword evidence="1" id="KW-1133">Transmembrane helix</keyword>
<dbReference type="AlphaFoldDB" id="A0A8S1Q888"/>
<organism evidence="2 3">
    <name type="scientific">Paramecium sonneborni</name>
    <dbReference type="NCBI Taxonomy" id="65129"/>
    <lineage>
        <taxon>Eukaryota</taxon>
        <taxon>Sar</taxon>
        <taxon>Alveolata</taxon>
        <taxon>Ciliophora</taxon>
        <taxon>Intramacronucleata</taxon>
        <taxon>Oligohymenophorea</taxon>
        <taxon>Peniculida</taxon>
        <taxon>Parameciidae</taxon>
        <taxon>Paramecium</taxon>
    </lineage>
</organism>
<evidence type="ECO:0000313" key="3">
    <source>
        <dbReference type="Proteomes" id="UP000692954"/>
    </source>
</evidence>
<feature type="transmembrane region" description="Helical" evidence="1">
    <location>
        <begin position="21"/>
        <end position="45"/>
    </location>
</feature>
<sequence length="100" mass="12099">MTSQDIQQLLDFLFKISIKRWDCVILIWKLLQILNYTFMFLIWWIGQNYFLVLSKRDVSNLSYIQCDVSLPFGSKEHLIWIISFINPGIQIRKHFLLFNQ</sequence>
<comment type="caution">
    <text evidence="2">The sequence shown here is derived from an EMBL/GenBank/DDBJ whole genome shotgun (WGS) entry which is preliminary data.</text>
</comment>
<keyword evidence="1" id="KW-0472">Membrane</keyword>
<reference evidence="2" key="1">
    <citation type="submission" date="2021-01" db="EMBL/GenBank/DDBJ databases">
        <authorList>
            <consortium name="Genoscope - CEA"/>
            <person name="William W."/>
        </authorList>
    </citation>
    <scope>NUCLEOTIDE SEQUENCE</scope>
</reference>
<gene>
    <name evidence="2" type="ORF">PSON_ATCC_30995.1.T0990018</name>
</gene>
<evidence type="ECO:0000256" key="1">
    <source>
        <dbReference type="SAM" id="Phobius"/>
    </source>
</evidence>
<accession>A0A8S1Q888</accession>
<dbReference type="Proteomes" id="UP000692954">
    <property type="component" value="Unassembled WGS sequence"/>
</dbReference>
<proteinExistence type="predicted"/>
<protein>
    <recommendedName>
        <fullName evidence="4">Transmembrane protein</fullName>
    </recommendedName>
</protein>
<keyword evidence="3" id="KW-1185">Reference proteome</keyword>
<evidence type="ECO:0000313" key="2">
    <source>
        <dbReference type="EMBL" id="CAD8111712.1"/>
    </source>
</evidence>